<organism evidence="10 11">
    <name type="scientific">Szabonella alba</name>
    <dbReference type="NCBI Taxonomy" id="2804194"/>
    <lineage>
        <taxon>Bacteria</taxon>
        <taxon>Pseudomonadati</taxon>
        <taxon>Pseudomonadota</taxon>
        <taxon>Alphaproteobacteria</taxon>
        <taxon>Rhodobacterales</taxon>
        <taxon>Paracoccaceae</taxon>
        <taxon>Szabonella</taxon>
    </lineage>
</organism>
<evidence type="ECO:0000256" key="7">
    <source>
        <dbReference type="HAMAP-Rule" id="MF_00227"/>
    </source>
</evidence>
<evidence type="ECO:0000256" key="2">
    <source>
        <dbReference type="ARBA" id="ARBA00022694"/>
    </source>
</evidence>
<dbReference type="Proteomes" id="UP000648908">
    <property type="component" value="Unassembled WGS sequence"/>
</dbReference>
<dbReference type="GO" id="GO:0000049">
    <property type="term" value="F:tRNA binding"/>
    <property type="evidence" value="ECO:0007669"/>
    <property type="project" value="UniProtKB-UniRule"/>
</dbReference>
<keyword evidence="6 7" id="KW-0694">RNA-binding</keyword>
<keyword evidence="5 7" id="KW-0378">Hydrolase</keyword>
<evidence type="ECO:0000256" key="5">
    <source>
        <dbReference type="ARBA" id="ARBA00022801"/>
    </source>
</evidence>
<evidence type="ECO:0000256" key="9">
    <source>
        <dbReference type="SAM" id="MobiDB-lite"/>
    </source>
</evidence>
<comment type="subunit">
    <text evidence="7">Consists of a catalytic RNA component (M1 or rnpB) and a protein subunit.</text>
</comment>
<keyword evidence="4 7" id="KW-0255">Endonuclease</keyword>
<name>A0A8K0VCY4_9RHOB</name>
<evidence type="ECO:0000256" key="8">
    <source>
        <dbReference type="NCBIfam" id="TIGR00188"/>
    </source>
</evidence>
<dbReference type="InterPro" id="IPR020539">
    <property type="entry name" value="RNase_P_CS"/>
</dbReference>
<dbReference type="EMBL" id="JAESVN010000008">
    <property type="protein sequence ID" value="MBL4918771.1"/>
    <property type="molecule type" value="Genomic_DNA"/>
</dbReference>
<comment type="similarity">
    <text evidence="7">Belongs to the RnpA family.</text>
</comment>
<dbReference type="PROSITE" id="PS00648">
    <property type="entry name" value="RIBONUCLEASE_P"/>
    <property type="match status" value="1"/>
</dbReference>
<feature type="region of interest" description="Disordered" evidence="9">
    <location>
        <begin position="1"/>
        <end position="20"/>
    </location>
</feature>
<proteinExistence type="inferred from homology"/>
<reference evidence="10" key="1">
    <citation type="submission" date="2021-01" db="EMBL/GenBank/DDBJ databases">
        <title>Tabrizicola alba sp. nov. a motile alkaliphilic bacterium isolated from a soda lake.</title>
        <authorList>
            <person name="Szuroczki S."/>
            <person name="Abbaszade G."/>
            <person name="Schumann P."/>
            <person name="Toth E."/>
        </authorList>
    </citation>
    <scope>NUCLEOTIDE SEQUENCE</scope>
    <source>
        <strain evidence="10">DMG-N-6</strain>
    </source>
</reference>
<comment type="catalytic activity">
    <reaction evidence="7">
        <text>Endonucleolytic cleavage of RNA, removing 5'-extranucleotides from tRNA precursor.</text>
        <dbReference type="EC" id="3.1.26.5"/>
    </reaction>
</comment>
<comment type="caution">
    <text evidence="10">The sequence shown here is derived from an EMBL/GenBank/DDBJ whole genome shotgun (WGS) entry which is preliminary data.</text>
</comment>
<dbReference type="Gene3D" id="3.30.230.10">
    <property type="match status" value="1"/>
</dbReference>
<dbReference type="GO" id="GO:0001682">
    <property type="term" value="P:tRNA 5'-leader removal"/>
    <property type="evidence" value="ECO:0007669"/>
    <property type="project" value="UniProtKB-UniRule"/>
</dbReference>
<feature type="compositionally biased region" description="Basic and acidic residues" evidence="9">
    <location>
        <begin position="1"/>
        <end position="10"/>
    </location>
</feature>
<dbReference type="EC" id="3.1.26.5" evidence="7 8"/>
<dbReference type="AlphaFoldDB" id="A0A8K0VCY4"/>
<evidence type="ECO:0000256" key="3">
    <source>
        <dbReference type="ARBA" id="ARBA00022722"/>
    </source>
</evidence>
<accession>A0A8K0VCY4</accession>
<dbReference type="PANTHER" id="PTHR33992:SF1">
    <property type="entry name" value="RIBONUCLEASE P PROTEIN COMPONENT"/>
    <property type="match status" value="1"/>
</dbReference>
<comment type="function">
    <text evidence="1 7">RNaseP catalyzes the removal of the 5'-leader sequence from pre-tRNA to produce the mature 5'-terminus. It can also cleave other RNA substrates such as 4.5S RNA. The protein component plays an auxiliary but essential role in vivo by binding to the 5'-leader sequence and broadening the substrate specificity of the ribozyme.</text>
</comment>
<keyword evidence="11" id="KW-1185">Reference proteome</keyword>
<dbReference type="HAMAP" id="MF_00227">
    <property type="entry name" value="RNase_P"/>
    <property type="match status" value="1"/>
</dbReference>
<protein>
    <recommendedName>
        <fullName evidence="7 8">Ribonuclease P protein component</fullName>
        <shortName evidence="7">RNase P protein</shortName>
        <shortName evidence="7">RNaseP protein</shortName>
        <ecNumber evidence="7 8">3.1.26.5</ecNumber>
    </recommendedName>
    <alternativeName>
        <fullName evidence="7">Protein C5</fullName>
    </alternativeName>
</protein>
<evidence type="ECO:0000256" key="1">
    <source>
        <dbReference type="ARBA" id="ARBA00002663"/>
    </source>
</evidence>
<keyword evidence="2 7" id="KW-0819">tRNA processing</keyword>
<dbReference type="InterPro" id="IPR014721">
    <property type="entry name" value="Ribsml_uS5_D2-typ_fold_subgr"/>
</dbReference>
<dbReference type="InterPro" id="IPR000100">
    <property type="entry name" value="RNase_P"/>
</dbReference>
<sequence length="202" mass="21318">MTPPEAEGKGRNASPPGPAAVSLLVEPLADLPAPLAETPRPRSTIQPVILRKRADFLRAASARRQGVPGFLLQARQRDDGNAALRVGYTCSKKLGNAVMRNRAKRRLREIARALMPALGRPGWDYVLVGRPGATAERPFDDLLSDLRSALLKIHDAPIRADGPAPPRGKRRGKGKAIPAPASGPVSADPASSGGRSDGAKPS</sequence>
<evidence type="ECO:0000256" key="6">
    <source>
        <dbReference type="ARBA" id="ARBA00022884"/>
    </source>
</evidence>
<feature type="region of interest" description="Disordered" evidence="9">
    <location>
        <begin position="157"/>
        <end position="202"/>
    </location>
</feature>
<dbReference type="GO" id="GO:0042781">
    <property type="term" value="F:3'-tRNA processing endoribonuclease activity"/>
    <property type="evidence" value="ECO:0007669"/>
    <property type="project" value="TreeGrafter"/>
</dbReference>
<dbReference type="SUPFAM" id="SSF54211">
    <property type="entry name" value="Ribosomal protein S5 domain 2-like"/>
    <property type="match status" value="1"/>
</dbReference>
<evidence type="ECO:0000256" key="4">
    <source>
        <dbReference type="ARBA" id="ARBA00022759"/>
    </source>
</evidence>
<evidence type="ECO:0000313" key="11">
    <source>
        <dbReference type="Proteomes" id="UP000648908"/>
    </source>
</evidence>
<dbReference type="InterPro" id="IPR020568">
    <property type="entry name" value="Ribosomal_Su5_D2-typ_SF"/>
</dbReference>
<gene>
    <name evidence="7 10" type="primary">rnpA</name>
    <name evidence="10" type="ORF">JL811_16210</name>
</gene>
<evidence type="ECO:0000313" key="10">
    <source>
        <dbReference type="EMBL" id="MBL4918771.1"/>
    </source>
</evidence>
<dbReference type="PANTHER" id="PTHR33992">
    <property type="entry name" value="RIBONUCLEASE P PROTEIN COMPONENT"/>
    <property type="match status" value="1"/>
</dbReference>
<dbReference type="GO" id="GO:0030677">
    <property type="term" value="C:ribonuclease P complex"/>
    <property type="evidence" value="ECO:0007669"/>
    <property type="project" value="TreeGrafter"/>
</dbReference>
<dbReference type="NCBIfam" id="TIGR00188">
    <property type="entry name" value="rnpA"/>
    <property type="match status" value="1"/>
</dbReference>
<dbReference type="Pfam" id="PF00825">
    <property type="entry name" value="Ribonuclease_P"/>
    <property type="match status" value="1"/>
</dbReference>
<keyword evidence="3 7" id="KW-0540">Nuclease</keyword>
<dbReference type="GO" id="GO:0004526">
    <property type="term" value="F:ribonuclease P activity"/>
    <property type="evidence" value="ECO:0007669"/>
    <property type="project" value="UniProtKB-UniRule"/>
</dbReference>